<keyword evidence="4 7" id="KW-0812">Transmembrane</keyword>
<feature type="transmembrane region" description="Helical" evidence="7">
    <location>
        <begin position="7"/>
        <end position="32"/>
    </location>
</feature>
<evidence type="ECO:0000256" key="1">
    <source>
        <dbReference type="ARBA" id="ARBA00004651"/>
    </source>
</evidence>
<dbReference type="SUPFAM" id="SSF103473">
    <property type="entry name" value="MFS general substrate transporter"/>
    <property type="match status" value="1"/>
</dbReference>
<evidence type="ECO:0000256" key="2">
    <source>
        <dbReference type="ARBA" id="ARBA00022448"/>
    </source>
</evidence>
<proteinExistence type="predicted"/>
<organism evidence="9 10">
    <name type="scientific">Anaerobacillus alkaliphilus</name>
    <dbReference type="NCBI Taxonomy" id="1548597"/>
    <lineage>
        <taxon>Bacteria</taxon>
        <taxon>Bacillati</taxon>
        <taxon>Bacillota</taxon>
        <taxon>Bacilli</taxon>
        <taxon>Bacillales</taxon>
        <taxon>Bacillaceae</taxon>
        <taxon>Anaerobacillus</taxon>
    </lineage>
</organism>
<dbReference type="GO" id="GO:0022857">
    <property type="term" value="F:transmembrane transporter activity"/>
    <property type="evidence" value="ECO:0007669"/>
    <property type="project" value="InterPro"/>
</dbReference>
<feature type="transmembrane region" description="Helical" evidence="7">
    <location>
        <begin position="352"/>
        <end position="374"/>
    </location>
</feature>
<comment type="caution">
    <text evidence="9">The sequence shown here is derived from an EMBL/GenBank/DDBJ whole genome shotgun (WGS) entry which is preliminary data.</text>
</comment>
<dbReference type="InterPro" id="IPR036259">
    <property type="entry name" value="MFS_trans_sf"/>
</dbReference>
<name>A0A4V1LFV2_9BACI</name>
<keyword evidence="5 7" id="KW-1133">Transmembrane helix</keyword>
<feature type="transmembrane region" description="Helical" evidence="7">
    <location>
        <begin position="312"/>
        <end position="331"/>
    </location>
</feature>
<evidence type="ECO:0000256" key="6">
    <source>
        <dbReference type="ARBA" id="ARBA00023136"/>
    </source>
</evidence>
<dbReference type="RefSeq" id="WP_129080554.1">
    <property type="nucleotide sequence ID" value="NZ_QOUX01000047.1"/>
</dbReference>
<accession>A0A4V1LFV2</accession>
<feature type="transmembrane region" description="Helical" evidence="7">
    <location>
        <begin position="257"/>
        <end position="275"/>
    </location>
</feature>
<evidence type="ECO:0000313" key="10">
    <source>
        <dbReference type="Proteomes" id="UP000290649"/>
    </source>
</evidence>
<dbReference type="PROSITE" id="PS50850">
    <property type="entry name" value="MFS"/>
    <property type="match status" value="1"/>
</dbReference>
<protein>
    <submittedName>
        <fullName evidence="9">MFS transporter</fullName>
    </submittedName>
</protein>
<feature type="transmembrane region" description="Helical" evidence="7">
    <location>
        <begin position="224"/>
        <end position="245"/>
    </location>
</feature>
<feature type="transmembrane region" description="Helical" evidence="7">
    <location>
        <begin position="151"/>
        <end position="176"/>
    </location>
</feature>
<evidence type="ECO:0000256" key="7">
    <source>
        <dbReference type="SAM" id="Phobius"/>
    </source>
</evidence>
<comment type="subcellular location">
    <subcellularLocation>
        <location evidence="1">Cell membrane</location>
        <topology evidence="1">Multi-pass membrane protein</topology>
    </subcellularLocation>
</comment>
<sequence length="406" mass="45361">MNKMSFRFLWIGQTFANAGDVLYIVGLITMIYHLTGSAIYMALVPFFITMSQFLSGLIAPLLIDKYRLKHILAYSQSGKTLLLLGLGLMLLSNYSNQMIPIFLLVFLISFLDGWSTPAQNSMVPLLIPSGELVKANSFLSILDQTVRLGGWSVGGILVAFWGSIYVITITFALYLLSSFMMFLIRETDFINSNDSKEEKNPIGNWEKLIQGWILIWKSPALRTVNIMGVMEALANTVWVAAILYIYVDVVLHAGEQWWGYINASFFLGLILGGILSLRFSELIGKRLSVVIVYGTLLGSFFTFMFAMNSLTWIALGLSIFIGFSEQLKGIAQQTTIQKSATLKELPKVYSAQYALYLVTYGTAVLLIGILTEFWGVRNSFLLAAGLLFLSFVVSLVNQKHLKEVEQ</sequence>
<feature type="transmembrane region" description="Helical" evidence="7">
    <location>
        <begin position="287"/>
        <end position="306"/>
    </location>
</feature>
<feature type="transmembrane region" description="Helical" evidence="7">
    <location>
        <begin position="83"/>
        <end position="111"/>
    </location>
</feature>
<dbReference type="InterPro" id="IPR020846">
    <property type="entry name" value="MFS_dom"/>
</dbReference>
<dbReference type="PANTHER" id="PTHR23513">
    <property type="entry name" value="INTEGRAL MEMBRANE EFFLUX PROTEIN-RELATED"/>
    <property type="match status" value="1"/>
</dbReference>
<evidence type="ECO:0000259" key="8">
    <source>
        <dbReference type="PROSITE" id="PS50850"/>
    </source>
</evidence>
<dbReference type="Pfam" id="PF07690">
    <property type="entry name" value="MFS_1"/>
    <property type="match status" value="1"/>
</dbReference>
<feature type="transmembrane region" description="Helical" evidence="7">
    <location>
        <begin position="380"/>
        <end position="397"/>
    </location>
</feature>
<reference evidence="9 10" key="1">
    <citation type="journal article" date="2019" name="Int. J. Syst. Evol. Microbiol.">
        <title>Anaerobacillus alkaliphilus sp. nov., a novel alkaliphilic and moderately halophilic bacterium.</title>
        <authorList>
            <person name="Borsodi A.K."/>
            <person name="Aszalos J.M."/>
            <person name="Bihari P."/>
            <person name="Nagy I."/>
            <person name="Schumann P."/>
            <person name="Sproer C."/>
            <person name="Kovacs A.L."/>
            <person name="Boka K."/>
            <person name="Dobosy P."/>
            <person name="Ovari M."/>
            <person name="Szili-Kovacs T."/>
            <person name="Toth E."/>
        </authorList>
    </citation>
    <scope>NUCLEOTIDE SEQUENCE [LARGE SCALE GENOMIC DNA]</scope>
    <source>
        <strain evidence="9 10">B16-10</strain>
    </source>
</reference>
<dbReference type="PANTHER" id="PTHR23513:SF19">
    <property type="entry name" value="MAJOR FACILITATOR SUPERFAMILY (MFS) PROFILE DOMAIN-CONTAINING PROTEIN"/>
    <property type="match status" value="1"/>
</dbReference>
<evidence type="ECO:0000256" key="3">
    <source>
        <dbReference type="ARBA" id="ARBA00022475"/>
    </source>
</evidence>
<dbReference type="Proteomes" id="UP000290649">
    <property type="component" value="Unassembled WGS sequence"/>
</dbReference>
<feature type="transmembrane region" description="Helical" evidence="7">
    <location>
        <begin position="38"/>
        <end position="63"/>
    </location>
</feature>
<dbReference type="AlphaFoldDB" id="A0A4V1LFV2"/>
<feature type="domain" description="Major facilitator superfamily (MFS) profile" evidence="8">
    <location>
        <begin position="220"/>
        <end position="406"/>
    </location>
</feature>
<keyword evidence="3" id="KW-1003">Cell membrane</keyword>
<dbReference type="OrthoDB" id="2351575at2"/>
<dbReference type="GO" id="GO:0005886">
    <property type="term" value="C:plasma membrane"/>
    <property type="evidence" value="ECO:0007669"/>
    <property type="project" value="UniProtKB-SubCell"/>
</dbReference>
<keyword evidence="2" id="KW-0813">Transport</keyword>
<keyword evidence="10" id="KW-1185">Reference proteome</keyword>
<dbReference type="Gene3D" id="1.20.1250.20">
    <property type="entry name" value="MFS general substrate transporter like domains"/>
    <property type="match status" value="1"/>
</dbReference>
<gene>
    <name evidence="9" type="ORF">DS745_23025</name>
</gene>
<evidence type="ECO:0000256" key="4">
    <source>
        <dbReference type="ARBA" id="ARBA00022692"/>
    </source>
</evidence>
<evidence type="ECO:0000313" key="9">
    <source>
        <dbReference type="EMBL" id="RXI96579.1"/>
    </source>
</evidence>
<keyword evidence="6 7" id="KW-0472">Membrane</keyword>
<evidence type="ECO:0000256" key="5">
    <source>
        <dbReference type="ARBA" id="ARBA00022989"/>
    </source>
</evidence>
<dbReference type="CDD" id="cd06173">
    <property type="entry name" value="MFS_MefA_like"/>
    <property type="match status" value="1"/>
</dbReference>
<dbReference type="EMBL" id="QOUX01000047">
    <property type="protein sequence ID" value="RXI96579.1"/>
    <property type="molecule type" value="Genomic_DNA"/>
</dbReference>
<dbReference type="InterPro" id="IPR011701">
    <property type="entry name" value="MFS"/>
</dbReference>